<keyword evidence="9" id="KW-1185">Reference proteome</keyword>
<evidence type="ECO:0000256" key="4">
    <source>
        <dbReference type="ARBA" id="ARBA00023172"/>
    </source>
</evidence>
<evidence type="ECO:0000313" key="9">
    <source>
        <dbReference type="Proteomes" id="UP000324233"/>
    </source>
</evidence>
<evidence type="ECO:0000259" key="6">
    <source>
        <dbReference type="PROSITE" id="PS51898"/>
    </source>
</evidence>
<evidence type="ECO:0000313" key="8">
    <source>
        <dbReference type="EMBL" id="QEH39245.1"/>
    </source>
</evidence>
<dbReference type="GO" id="GO:0006310">
    <property type="term" value="P:DNA recombination"/>
    <property type="evidence" value="ECO:0007669"/>
    <property type="project" value="UniProtKB-KW"/>
</dbReference>
<evidence type="ECO:0000256" key="5">
    <source>
        <dbReference type="PROSITE-ProRule" id="PRU01248"/>
    </source>
</evidence>
<dbReference type="Gene3D" id="1.10.443.10">
    <property type="entry name" value="Intergrase catalytic core"/>
    <property type="match status" value="1"/>
</dbReference>
<dbReference type="PANTHER" id="PTHR30349">
    <property type="entry name" value="PHAGE INTEGRASE-RELATED"/>
    <property type="match status" value="1"/>
</dbReference>
<dbReference type="GO" id="GO:0015074">
    <property type="term" value="P:DNA integration"/>
    <property type="evidence" value="ECO:0007669"/>
    <property type="project" value="UniProtKB-KW"/>
</dbReference>
<dbReference type="InterPro" id="IPR044068">
    <property type="entry name" value="CB"/>
</dbReference>
<dbReference type="RefSeq" id="WP_148599134.1">
    <property type="nucleotide sequence ID" value="NZ_CP042998.1"/>
</dbReference>
<dbReference type="InterPro" id="IPR050090">
    <property type="entry name" value="Tyrosine_recombinase_XerCD"/>
</dbReference>
<dbReference type="PANTHER" id="PTHR30349:SF41">
    <property type="entry name" value="INTEGRASE_RECOMBINASE PROTEIN MJ0367-RELATED"/>
    <property type="match status" value="1"/>
</dbReference>
<dbReference type="InterPro" id="IPR011010">
    <property type="entry name" value="DNA_brk_join_enz"/>
</dbReference>
<evidence type="ECO:0000256" key="3">
    <source>
        <dbReference type="ARBA" id="ARBA00023125"/>
    </source>
</evidence>
<keyword evidence="2" id="KW-0229">DNA integration</keyword>
<accession>A0A5B9WGX8</accession>
<dbReference type="Proteomes" id="UP000324233">
    <property type="component" value="Plasmid pOJF2_1"/>
</dbReference>
<comment type="similarity">
    <text evidence="1">Belongs to the 'phage' integrase family.</text>
</comment>
<keyword evidence="3 5" id="KW-0238">DNA-binding</keyword>
<dbReference type="SUPFAM" id="SSF47823">
    <property type="entry name" value="lambda integrase-like, N-terminal domain"/>
    <property type="match status" value="1"/>
</dbReference>
<dbReference type="InterPro" id="IPR010998">
    <property type="entry name" value="Integrase_recombinase_N"/>
</dbReference>
<organism evidence="8 9">
    <name type="scientific">Aquisphaera giovannonii</name>
    <dbReference type="NCBI Taxonomy" id="406548"/>
    <lineage>
        <taxon>Bacteria</taxon>
        <taxon>Pseudomonadati</taxon>
        <taxon>Planctomycetota</taxon>
        <taxon>Planctomycetia</taxon>
        <taxon>Isosphaerales</taxon>
        <taxon>Isosphaeraceae</taxon>
        <taxon>Aquisphaera</taxon>
    </lineage>
</organism>
<evidence type="ECO:0000256" key="1">
    <source>
        <dbReference type="ARBA" id="ARBA00008857"/>
    </source>
</evidence>
<dbReference type="GO" id="GO:0003677">
    <property type="term" value="F:DNA binding"/>
    <property type="evidence" value="ECO:0007669"/>
    <property type="project" value="UniProtKB-UniRule"/>
</dbReference>
<dbReference type="EMBL" id="CP042998">
    <property type="protein sequence ID" value="QEH39245.1"/>
    <property type="molecule type" value="Genomic_DNA"/>
</dbReference>
<dbReference type="Pfam" id="PF02899">
    <property type="entry name" value="Phage_int_SAM_1"/>
    <property type="match status" value="1"/>
</dbReference>
<evidence type="ECO:0000256" key="2">
    <source>
        <dbReference type="ARBA" id="ARBA00022908"/>
    </source>
</evidence>
<dbReference type="Gene3D" id="1.10.150.130">
    <property type="match status" value="1"/>
</dbReference>
<dbReference type="AlphaFoldDB" id="A0A5B9WGX8"/>
<evidence type="ECO:0000259" key="7">
    <source>
        <dbReference type="PROSITE" id="PS51900"/>
    </source>
</evidence>
<dbReference type="InterPro" id="IPR013762">
    <property type="entry name" value="Integrase-like_cat_sf"/>
</dbReference>
<geneLocation type="plasmid" evidence="9">
    <name>pojf2_1</name>
</geneLocation>
<keyword evidence="8" id="KW-0614">Plasmid</keyword>
<reference evidence="8 9" key="1">
    <citation type="submission" date="2019-08" db="EMBL/GenBank/DDBJ databases">
        <title>Deep-cultivation of Planctomycetes and their phenomic and genomic characterization uncovers novel biology.</title>
        <authorList>
            <person name="Wiegand S."/>
            <person name="Jogler M."/>
            <person name="Boedeker C."/>
            <person name="Pinto D."/>
            <person name="Vollmers J."/>
            <person name="Rivas-Marin E."/>
            <person name="Kohn T."/>
            <person name="Peeters S.H."/>
            <person name="Heuer A."/>
            <person name="Rast P."/>
            <person name="Oberbeckmann S."/>
            <person name="Bunk B."/>
            <person name="Jeske O."/>
            <person name="Meyerdierks A."/>
            <person name="Storesund J.E."/>
            <person name="Kallscheuer N."/>
            <person name="Luecker S."/>
            <person name="Lage O.M."/>
            <person name="Pohl T."/>
            <person name="Merkel B.J."/>
            <person name="Hornburger P."/>
            <person name="Mueller R.-W."/>
            <person name="Bruemmer F."/>
            <person name="Labrenz M."/>
            <person name="Spormann A.M."/>
            <person name="Op den Camp H."/>
            <person name="Overmann J."/>
            <person name="Amann R."/>
            <person name="Jetten M.S.M."/>
            <person name="Mascher T."/>
            <person name="Medema M.H."/>
            <person name="Devos D.P."/>
            <person name="Kaster A.-K."/>
            <person name="Ovreas L."/>
            <person name="Rohde M."/>
            <person name="Galperin M.Y."/>
            <person name="Jogler C."/>
        </authorList>
    </citation>
    <scope>NUCLEOTIDE SEQUENCE [LARGE SCALE GENOMIC DNA]</scope>
    <source>
        <strain evidence="8 9">OJF2</strain>
        <plasmid evidence="9">pojf2_1</plasmid>
    </source>
</reference>
<keyword evidence="4" id="KW-0233">DNA recombination</keyword>
<dbReference type="KEGG" id="agv:OJF2_78600"/>
<dbReference type="PROSITE" id="PS51900">
    <property type="entry name" value="CB"/>
    <property type="match status" value="1"/>
</dbReference>
<dbReference type="OrthoDB" id="7830133at2"/>
<protein>
    <submittedName>
        <fullName evidence="8">Tyrosine recombinase XerC</fullName>
    </submittedName>
</protein>
<sequence length="326" mass="35640">MPDELVRVRASRVPVAGPGLPLPSLVERAGAAARFAWDEFFYAEHHNPHTQKAYQRAVRRFLAWCEGQGEDLAAITPGQVGRYLTGLGGSAAKRNVALAALRGFFDRLVNRHVCVLNPAASVKGARDVAVEGRTPEIGVEQARMLLASVDVSHVVGLRDRAVLATLAYTACRAGAVARLRLRDFQHDGTQYVLRFLEKGGKGREIPVRHDLEGYIRAYLDAAALGGDAGDSPLFRASNGRTKRLTAGPLSSKRICELVKRRLKDAGLPSRISPHSFRVTAITDLLTQGVPLEDVQYLAGHAEPRTTGLYDRRRKGVTRNIVERISI</sequence>
<feature type="domain" description="Tyr recombinase" evidence="6">
    <location>
        <begin position="132"/>
        <end position="322"/>
    </location>
</feature>
<name>A0A5B9WGX8_9BACT</name>
<dbReference type="InterPro" id="IPR004107">
    <property type="entry name" value="Integrase_SAM-like_N"/>
</dbReference>
<dbReference type="InterPro" id="IPR002104">
    <property type="entry name" value="Integrase_catalytic"/>
</dbReference>
<dbReference type="Pfam" id="PF00589">
    <property type="entry name" value="Phage_integrase"/>
    <property type="match status" value="1"/>
</dbReference>
<dbReference type="PROSITE" id="PS51898">
    <property type="entry name" value="TYR_RECOMBINASE"/>
    <property type="match status" value="1"/>
</dbReference>
<proteinExistence type="inferred from homology"/>
<dbReference type="SUPFAM" id="SSF56349">
    <property type="entry name" value="DNA breaking-rejoining enzymes"/>
    <property type="match status" value="1"/>
</dbReference>
<feature type="domain" description="Core-binding (CB)" evidence="7">
    <location>
        <begin position="32"/>
        <end position="109"/>
    </location>
</feature>
<gene>
    <name evidence="8" type="primary">xerC</name>
    <name evidence="8" type="ORF">OJF2_78600</name>
</gene>